<evidence type="ECO:0000259" key="1">
    <source>
        <dbReference type="Pfam" id="PF18765"/>
    </source>
</evidence>
<protein>
    <submittedName>
        <fullName evidence="2">DNA polymerase III subunit beta</fullName>
    </submittedName>
</protein>
<accession>A0A1J4N8M2</accession>
<proteinExistence type="predicted"/>
<dbReference type="InterPro" id="IPR052548">
    <property type="entry name" value="Type_VII_TA_antitoxin"/>
</dbReference>
<gene>
    <name evidence="2" type="ORF">UG56_009475</name>
</gene>
<dbReference type="GO" id="GO:0016779">
    <property type="term" value="F:nucleotidyltransferase activity"/>
    <property type="evidence" value="ECO:0007669"/>
    <property type="project" value="InterPro"/>
</dbReference>
<dbReference type="Proteomes" id="UP000033772">
    <property type="component" value="Unassembled WGS sequence"/>
</dbReference>
<dbReference type="CDD" id="cd05403">
    <property type="entry name" value="NT_KNTase_like"/>
    <property type="match status" value="1"/>
</dbReference>
<dbReference type="Pfam" id="PF18765">
    <property type="entry name" value="Polbeta"/>
    <property type="match status" value="1"/>
</dbReference>
<dbReference type="InterPro" id="IPR041633">
    <property type="entry name" value="Polbeta"/>
</dbReference>
<dbReference type="AlphaFoldDB" id="A0A1J4N8M2"/>
<organism evidence="2 3">
    <name type="scientific">Nocardioides luteus</name>
    <dbReference type="NCBI Taxonomy" id="1844"/>
    <lineage>
        <taxon>Bacteria</taxon>
        <taxon>Bacillati</taxon>
        <taxon>Actinomycetota</taxon>
        <taxon>Actinomycetes</taxon>
        <taxon>Propionibacteriales</taxon>
        <taxon>Nocardioidaceae</taxon>
        <taxon>Nocardioides</taxon>
    </lineage>
</organism>
<dbReference type="SUPFAM" id="SSF81301">
    <property type="entry name" value="Nucleotidyltransferase"/>
    <property type="match status" value="1"/>
</dbReference>
<keyword evidence="3" id="KW-1185">Reference proteome</keyword>
<dbReference type="InterPro" id="IPR043519">
    <property type="entry name" value="NT_sf"/>
</dbReference>
<dbReference type="OrthoDB" id="3826063at2"/>
<comment type="caution">
    <text evidence="2">The sequence shown here is derived from an EMBL/GenBank/DDBJ whole genome shotgun (WGS) entry which is preliminary data.</text>
</comment>
<dbReference type="Gene3D" id="3.30.460.10">
    <property type="entry name" value="Beta Polymerase, domain 2"/>
    <property type="match status" value="1"/>
</dbReference>
<feature type="domain" description="Polymerase beta nucleotidyltransferase" evidence="1">
    <location>
        <begin position="104"/>
        <end position="158"/>
    </location>
</feature>
<dbReference type="STRING" id="1844.UG56_009475"/>
<dbReference type="RefSeq" id="WP_045549033.1">
    <property type="nucleotide sequence ID" value="NZ_JZDQ02000011.1"/>
</dbReference>
<dbReference type="PANTHER" id="PTHR33933:SF1">
    <property type="entry name" value="PROTEIN ADENYLYLTRANSFERASE MNTA-RELATED"/>
    <property type="match status" value="1"/>
</dbReference>
<name>A0A1J4N8M2_9ACTN</name>
<sequence>MDLSEPFGGVIPGARGAVLAALLRTGQELTGRQVHGVVGAYSLGSVQDALKAWERLGIIESRTVGRAYVYRVEESHVAVGPLRALLDPLSVLTEIVSRVVGDSAESVILFGSVARGEANADSDIDLAVVAPEPWDGRADLREAIRVATGNDSDILVFTPASFSDALDRGEPVVADIVKDGVALVGSKPRRRKRSA</sequence>
<dbReference type="EMBL" id="JZDQ02000011">
    <property type="protein sequence ID" value="OIJ27000.1"/>
    <property type="molecule type" value="Genomic_DNA"/>
</dbReference>
<dbReference type="PANTHER" id="PTHR33933">
    <property type="entry name" value="NUCLEOTIDYLTRANSFERASE"/>
    <property type="match status" value="1"/>
</dbReference>
<evidence type="ECO:0000313" key="3">
    <source>
        <dbReference type="Proteomes" id="UP000033772"/>
    </source>
</evidence>
<evidence type="ECO:0000313" key="2">
    <source>
        <dbReference type="EMBL" id="OIJ27000.1"/>
    </source>
</evidence>
<reference evidence="2" key="1">
    <citation type="submission" date="2016-10" db="EMBL/GenBank/DDBJ databases">
        <title>Draft Genome Sequence of Nocardioides luteus Strain BAFB, an Alkane-Degrading Bacterium Isolated from JP-7 Polluted Soil.</title>
        <authorList>
            <person name="Brown L."/>
            <person name="Ruiz O.N."/>
            <person name="Gunasekera T."/>
        </authorList>
    </citation>
    <scope>NUCLEOTIDE SEQUENCE [LARGE SCALE GENOMIC DNA]</scope>
    <source>
        <strain evidence="2">BAFB</strain>
    </source>
</reference>